<proteinExistence type="inferred from homology"/>
<feature type="compositionally biased region" description="Low complexity" evidence="3">
    <location>
        <begin position="199"/>
        <end position="213"/>
    </location>
</feature>
<keyword evidence="6" id="KW-1185">Reference proteome</keyword>
<protein>
    <submittedName>
        <fullName evidence="5">PPE family protein</fullName>
    </submittedName>
</protein>
<dbReference type="InterPro" id="IPR038332">
    <property type="entry name" value="PPE_sf"/>
</dbReference>
<evidence type="ECO:0000259" key="4">
    <source>
        <dbReference type="Pfam" id="PF00823"/>
    </source>
</evidence>
<feature type="region of interest" description="Disordered" evidence="3">
    <location>
        <begin position="190"/>
        <end position="213"/>
    </location>
</feature>
<evidence type="ECO:0000313" key="5">
    <source>
        <dbReference type="EMBL" id="MBU3068081.1"/>
    </source>
</evidence>
<evidence type="ECO:0000256" key="3">
    <source>
        <dbReference type="SAM" id="MobiDB-lite"/>
    </source>
</evidence>
<comment type="caution">
    <text evidence="5">The sequence shown here is derived from an EMBL/GenBank/DDBJ whole genome shotgun (WGS) entry which is preliminary data.</text>
</comment>
<evidence type="ECO:0000313" key="6">
    <source>
        <dbReference type="Proteomes" id="UP000733379"/>
    </source>
</evidence>
<dbReference type="EMBL" id="JAHKNI010000029">
    <property type="protein sequence ID" value="MBU3068081.1"/>
    <property type="molecule type" value="Genomic_DNA"/>
</dbReference>
<dbReference type="SUPFAM" id="SSF140459">
    <property type="entry name" value="PE/PPE dimer-like"/>
    <property type="match status" value="1"/>
</dbReference>
<keyword evidence="2" id="KW-0175">Coiled coil</keyword>
<dbReference type="Gene3D" id="1.20.1260.20">
    <property type="entry name" value="PPE superfamily"/>
    <property type="match status" value="1"/>
</dbReference>
<sequence>MVEPSHPGFTGTVWDAVPAGQLAHELTAGPGAAPVAETGLTYGAFGAGLGEAAAEYRAILSVVGDAWGSESSRDGLAQLAQLADWLDRLGVAARQNAETALHQATSYENAELAMPPVAEVAEAERIARTMVQGTPLGAPLAGLLDTAEQQLDELRAQAAQVMRTYEAASEKMAHPWEQQRAPLVSDGASLIAENSPGRAPQQQAPQGPPENAATVAQPTLQLQAPQVDLSATITPTVPVGVDSLLVTPVASPPPVLSQVTGIAQPTPMVQPLTAVPPPLPAPNAVKHDTVTAATTSDAVDEAPSAGAVDFTDLGEGIAIVAAPAVLGRGAAPDTRQLPVAAPPGA</sequence>
<dbReference type="RefSeq" id="WP_215924225.1">
    <property type="nucleotide sequence ID" value="NZ_JAHKNI010000029.1"/>
</dbReference>
<dbReference type="Proteomes" id="UP000733379">
    <property type="component" value="Unassembled WGS sequence"/>
</dbReference>
<name>A0ABS6BEZ3_9NOCA</name>
<accession>A0ABS6BEZ3</accession>
<evidence type="ECO:0000256" key="2">
    <source>
        <dbReference type="SAM" id="Coils"/>
    </source>
</evidence>
<dbReference type="InterPro" id="IPR000030">
    <property type="entry name" value="PPE_dom"/>
</dbReference>
<evidence type="ECO:0000256" key="1">
    <source>
        <dbReference type="ARBA" id="ARBA00010652"/>
    </source>
</evidence>
<gene>
    <name evidence="5" type="ORF">KO481_42020</name>
</gene>
<reference evidence="5 6" key="1">
    <citation type="submission" date="2021-06" db="EMBL/GenBank/DDBJ databases">
        <title>Actinomycetes sequencing.</title>
        <authorList>
            <person name="Shan Q."/>
        </authorList>
    </citation>
    <scope>NUCLEOTIDE SEQUENCE [LARGE SCALE GENOMIC DNA]</scope>
    <source>
        <strain evidence="5 6">NEAU-G5</strain>
    </source>
</reference>
<dbReference type="Pfam" id="PF00823">
    <property type="entry name" value="PPE"/>
    <property type="match status" value="1"/>
</dbReference>
<organism evidence="5 6">
    <name type="scientific">Nocardia albiluteola</name>
    <dbReference type="NCBI Taxonomy" id="2842303"/>
    <lineage>
        <taxon>Bacteria</taxon>
        <taxon>Bacillati</taxon>
        <taxon>Actinomycetota</taxon>
        <taxon>Actinomycetes</taxon>
        <taxon>Mycobacteriales</taxon>
        <taxon>Nocardiaceae</taxon>
        <taxon>Nocardia</taxon>
    </lineage>
</organism>
<comment type="similarity">
    <text evidence="1">Belongs to the mycobacterial PPE family.</text>
</comment>
<feature type="domain" description="PPE" evidence="4">
    <location>
        <begin position="14"/>
        <end position="175"/>
    </location>
</feature>
<feature type="coiled-coil region" evidence="2">
    <location>
        <begin position="144"/>
        <end position="171"/>
    </location>
</feature>